<feature type="transmembrane region" description="Helical" evidence="1">
    <location>
        <begin position="150"/>
        <end position="172"/>
    </location>
</feature>
<feature type="transmembrane region" description="Helical" evidence="1">
    <location>
        <begin position="248"/>
        <end position="265"/>
    </location>
</feature>
<organism evidence="3 4">
    <name type="scientific">Sphingobacterium populi</name>
    <dbReference type="NCBI Taxonomy" id="1812824"/>
    <lineage>
        <taxon>Bacteria</taxon>
        <taxon>Pseudomonadati</taxon>
        <taxon>Bacteroidota</taxon>
        <taxon>Sphingobacteriia</taxon>
        <taxon>Sphingobacteriales</taxon>
        <taxon>Sphingobacteriaceae</taxon>
        <taxon>Sphingobacterium</taxon>
    </lineage>
</organism>
<dbReference type="GO" id="GO:0004177">
    <property type="term" value="F:aminopeptidase activity"/>
    <property type="evidence" value="ECO:0007669"/>
    <property type="project" value="UniProtKB-KW"/>
</dbReference>
<keyword evidence="3" id="KW-0031">Aminopeptidase</keyword>
<feature type="transmembrane region" description="Helical" evidence="1">
    <location>
        <begin position="408"/>
        <end position="433"/>
    </location>
</feature>
<gene>
    <name evidence="3" type="ORF">ACFSQ6_02185</name>
</gene>
<keyword evidence="3" id="KW-0645">Protease</keyword>
<feature type="transmembrane region" description="Helical" evidence="1">
    <location>
        <begin position="105"/>
        <end position="130"/>
    </location>
</feature>
<dbReference type="Pfam" id="PF01433">
    <property type="entry name" value="Peptidase_M1"/>
    <property type="match status" value="1"/>
</dbReference>
<dbReference type="EMBL" id="JBHUMB010000005">
    <property type="protein sequence ID" value="MFD2742198.1"/>
    <property type="molecule type" value="Genomic_DNA"/>
</dbReference>
<dbReference type="InterPro" id="IPR027268">
    <property type="entry name" value="Peptidase_M4/M1_CTD_sf"/>
</dbReference>
<protein>
    <submittedName>
        <fullName evidence="3">ABC transporter permease/M1 family aminopeptidase</fullName>
    </submittedName>
</protein>
<reference evidence="4" key="1">
    <citation type="journal article" date="2019" name="Int. J. Syst. Evol. Microbiol.">
        <title>The Global Catalogue of Microorganisms (GCM) 10K type strain sequencing project: providing services to taxonomists for standard genome sequencing and annotation.</title>
        <authorList>
            <consortium name="The Broad Institute Genomics Platform"/>
            <consortium name="The Broad Institute Genome Sequencing Center for Infectious Disease"/>
            <person name="Wu L."/>
            <person name="Ma J."/>
        </authorList>
    </citation>
    <scope>NUCLEOTIDE SEQUENCE [LARGE SCALE GENOMIC DNA]</scope>
    <source>
        <strain evidence="4">KCTC 42247</strain>
    </source>
</reference>
<accession>A0ABW5U8R5</accession>
<dbReference type="InterPro" id="IPR014782">
    <property type="entry name" value="Peptidase_M1_dom"/>
</dbReference>
<evidence type="ECO:0000313" key="3">
    <source>
        <dbReference type="EMBL" id="MFD2742198.1"/>
    </source>
</evidence>
<proteinExistence type="predicted"/>
<feature type="transmembrane region" description="Helical" evidence="1">
    <location>
        <begin position="528"/>
        <end position="549"/>
    </location>
</feature>
<feature type="transmembrane region" description="Helical" evidence="1">
    <location>
        <begin position="453"/>
        <end position="471"/>
    </location>
</feature>
<sequence length="1216" mass="139220">MFSTIFTFEIKRWLHNPVFYVYFALFFVISVFTTMSSLGAFDAVTVTTSSPTFINSPINIVGFLNAFSTLVYFLLPTIIGASVFRDYQYQVHQVLFSYPLTKPAYLSAKFLSSLLITLLIPMACILGFLVGQYMPNVNKDLIGPNHVMAYFQAFVVLIVPNMVLFGLIVFAVVNYSRNIYVGFIFVLLLLVLQTALDTMTRNMDNLYTVALLDPFGFNPITYYSKYWSVEEQNIRFLPLSGVLLYNRLIWGAVAAIIGTVIYRSFDFSYLGHQLTTKRQAGTRLVKENFGSVMKIDLPTVRLFYDFWSRLVVAFRLSFYDLKAIVRNWTFIVIMVVAVLMVLIVSESVGSIMGTETYPLTWKLLSTIGSVYSFFIVILIFLFAGILVQRARMSKMDLLMDSTAIPNWVLFLSKALALVQMTMLILLTSMLTGIGYQMYHGFFHFEIGHYLMELYVLDLPKYLVYILFALFVHTFFKNYFVGFIVCLIVFIGLPFLSKVGIEQIIFKFNMAPSYDYSDMNGYGSLRGYFYYRLYWFLFGIVLSGIALLFWRRGLVDNLRARFSTLRQRATASLLIPTSLAAIAFVSLGYAIYYHNNIAEPYVSEQDKEKIRVEMEKAYSHYGDKPSPRLIDVKLDMDIFPEQRDYTASIRMRYVNKTNEPIDTLFMSHSDNITAEQFSIENSTIVDDTVANIRIYALARTLQPLDTMEMEFSFANEPNTFLKDKSPILANGSFLNSSMFPTFAYDARAELTDNKVRAKYGLPPKDRMPDPTDSAALGNNYISHDADWIDFEATVSTSGDQIAIAPGYLQKEWISKDGRRYFHYQMDNKMLNFYSIISGRFEVMRDSLNDVNLEIYYHRDHTYNLERMMASLKKSLAYYESNFSPYQFTQLRVVEFPKTHGTFAQAFANTVPFSEAIGFIAKVDEDNPNGIDYPYSVIAHEFAHQWWAHQVIGAGVKGATMMSESLAEYSSLKVLEHTYGHHQMRRFLKEALDSYLRGRSSEQLGENPLMYNENQSYIHYNKGSLAMYALSDLMGEQAFNALLSDYIDAVAFQYPPYTTSLEFVDLLHEHVPDSLQYAVKDMFETITLYDNKLIQVNSEALANGQYALDVQFQVSKYRTDAKGKKSFEDAEGTALKSKVGKAEVQSLPLSDYVDIAVFGEPKKNGTYEIDNPIYMQRVKINQINNKLKIIVDSKPVEVGVDPNNKLIDTDSNDNRKKI</sequence>
<evidence type="ECO:0000259" key="2">
    <source>
        <dbReference type="Pfam" id="PF01433"/>
    </source>
</evidence>
<feature type="transmembrane region" description="Helical" evidence="1">
    <location>
        <begin position="179"/>
        <end position="196"/>
    </location>
</feature>
<feature type="transmembrane region" description="Helical" evidence="1">
    <location>
        <begin position="363"/>
        <end position="387"/>
    </location>
</feature>
<feature type="transmembrane region" description="Helical" evidence="1">
    <location>
        <begin position="570"/>
        <end position="591"/>
    </location>
</feature>
<dbReference type="RefSeq" id="WP_066753716.1">
    <property type="nucleotide sequence ID" value="NZ_JBHUMB010000005.1"/>
</dbReference>
<feature type="domain" description="Peptidase M1 membrane alanine aminopeptidase" evidence="2">
    <location>
        <begin position="869"/>
        <end position="1068"/>
    </location>
</feature>
<dbReference type="Gene3D" id="1.10.390.10">
    <property type="entry name" value="Neutral Protease Domain 2"/>
    <property type="match status" value="1"/>
</dbReference>
<keyword evidence="1" id="KW-0472">Membrane</keyword>
<keyword evidence="1" id="KW-0812">Transmembrane</keyword>
<feature type="transmembrane region" description="Helical" evidence="1">
    <location>
        <begin position="324"/>
        <end position="343"/>
    </location>
</feature>
<keyword evidence="1" id="KW-1133">Transmembrane helix</keyword>
<dbReference type="SUPFAM" id="SSF55486">
    <property type="entry name" value="Metalloproteases ('zincins'), catalytic domain"/>
    <property type="match status" value="1"/>
</dbReference>
<evidence type="ECO:0000256" key="1">
    <source>
        <dbReference type="SAM" id="Phobius"/>
    </source>
</evidence>
<feature type="transmembrane region" description="Helical" evidence="1">
    <location>
        <begin position="20"/>
        <end position="40"/>
    </location>
</feature>
<evidence type="ECO:0000313" key="4">
    <source>
        <dbReference type="Proteomes" id="UP001597418"/>
    </source>
</evidence>
<dbReference type="Proteomes" id="UP001597418">
    <property type="component" value="Unassembled WGS sequence"/>
</dbReference>
<feature type="transmembrane region" description="Helical" evidence="1">
    <location>
        <begin position="60"/>
        <end position="84"/>
    </location>
</feature>
<keyword evidence="3" id="KW-0378">Hydrolase</keyword>
<comment type="caution">
    <text evidence="3">The sequence shown here is derived from an EMBL/GenBank/DDBJ whole genome shotgun (WGS) entry which is preliminary data.</text>
</comment>
<feature type="transmembrane region" description="Helical" evidence="1">
    <location>
        <begin position="478"/>
        <end position="496"/>
    </location>
</feature>
<keyword evidence="4" id="KW-1185">Reference proteome</keyword>
<name>A0ABW5U8R5_9SPHI</name>